<geneLocation type="plasmid" evidence="1">
    <name>pJTPS1</name>
</geneLocation>
<organism evidence="1">
    <name type="scientific">Ralstonia solanacearum</name>
    <name type="common">Pseudomonas solanacearum</name>
    <dbReference type="NCBI Taxonomy" id="305"/>
    <lineage>
        <taxon>Bacteria</taxon>
        <taxon>Pseudomonadati</taxon>
        <taxon>Pseudomonadota</taxon>
        <taxon>Betaproteobacteria</taxon>
        <taxon>Burkholderiales</taxon>
        <taxon>Burkholderiaceae</taxon>
        <taxon>Ralstonia</taxon>
        <taxon>Ralstonia solanacearum species complex</taxon>
    </lineage>
</organism>
<name>O82960_RALSL</name>
<proteinExistence type="predicted"/>
<protein>
    <submittedName>
        <fullName evidence="1">Uncharacterized protein</fullName>
    </submittedName>
</protein>
<dbReference type="AlphaFoldDB" id="O82960"/>
<accession>O82960</accession>
<dbReference type="EMBL" id="AB015669">
    <property type="protein sequence ID" value="BAA32218.1"/>
    <property type="molecule type" value="Genomic_DNA"/>
</dbReference>
<reference evidence="1" key="1">
    <citation type="submission" date="1998-06" db="EMBL/GenBank/DDBJ databases">
        <title>Structural analysis of putative hypovirulent plasmid, pJTPS1, found in a spontaneous avirulent mutant of Rastonia solanacearum.</title>
        <authorList>
            <person name="Shimizu R."/>
            <person name="Akaishi K."/>
            <person name="Negishi H."/>
            <person name="Tanaka H."/>
            <person name="Ichinose Y."/>
            <person name="Shiraishi T."/>
            <person name="Yamada T."/>
        </authorList>
    </citation>
    <scope>NUCLEOTIDE SEQUENCE</scope>
    <source>
        <strain evidence="1">M4S</strain>
        <plasmid evidence="1">pJTPS1</plasmid>
    </source>
</reference>
<keyword evidence="1" id="KW-0614">Plasmid</keyword>
<sequence length="161" mass="17932">MTRYVHTGPPTYKHPLSCKPAFETLTIFGCAGCGGSLRVPMLRCSEQPKSAVSDDELKAVAREIRHLYWHIRTLRRGYQDAARHRYYRKIRTKKKRLLECDYAEIYPVNPGGGVNDAAEGSPAAGPDWRRAPPARCAAGHRDGCRSARRLLPAIASCDASH</sequence>
<evidence type="ECO:0000313" key="1">
    <source>
        <dbReference type="EMBL" id="BAA32218.1"/>
    </source>
</evidence>